<dbReference type="STRING" id="55802.TBCH5v1_0392"/>
<dbReference type="Pfam" id="PF20251">
    <property type="entry name" value="Big_14"/>
    <property type="match status" value="1"/>
</dbReference>
<dbReference type="RefSeq" id="WP_056933278.1">
    <property type="nucleotide sequence ID" value="NZ_CP013050.1"/>
</dbReference>
<feature type="domain" description="Bacterial Ig-like" evidence="1">
    <location>
        <begin position="151"/>
        <end position="263"/>
    </location>
</feature>
<sequence length="267" mass="30702">MKTIIYTVFLSLMVAFAYLTISPDDTQEYGQKMLPCEIPSEPLFPSYNHSFFCCPGKVGFWVSAGYKPPGEIIGFRAQNVPLGYNETVVFVIYKKTKDGWKVIYTENDWHAEFILPPEQNVTYALSVYVFDKDCNLIDSLYSTVFVPIQDFNAEMYLDKEVYKPGETAKLVVKNTGKTPILLGNPYVIYRLENGNWEKVKLGIFFTLEGYEIMPGESWTQEIRLVYFDESTWNSYPLPPGRYKIIKEALGIGVEGKLTLEVEFEIRE</sequence>
<protein>
    <recommendedName>
        <fullName evidence="1">Bacterial Ig-like domain-containing protein</fullName>
    </recommendedName>
</protein>
<evidence type="ECO:0000313" key="3">
    <source>
        <dbReference type="Proteomes" id="UP000066042"/>
    </source>
</evidence>
<accession>A0A0S1X995</accession>
<dbReference type="GeneID" id="26135681"/>
<evidence type="ECO:0000259" key="1">
    <source>
        <dbReference type="Pfam" id="PF20251"/>
    </source>
</evidence>
<dbReference type="EMBL" id="CP013050">
    <property type="protein sequence ID" value="ALM74365.1"/>
    <property type="molecule type" value="Genomic_DNA"/>
</dbReference>
<dbReference type="AlphaFoldDB" id="A0A0S1X995"/>
<reference evidence="2 3" key="1">
    <citation type="journal article" date="2016" name="Genome Announc.">
        <title>Complete genome sequence of the hyperthermophilic and piezophilic archaeon Thermococcus barophilus Ch5, capable of growth at the expense of hydrogenogenesis from carbon monoxide and formate.</title>
        <authorList>
            <person name="Oger P."/>
            <person name="Sokolova T.G."/>
            <person name="Kozhevnikova D.A."/>
            <person name="Taranov E.A."/>
            <person name="Vannier P."/>
            <person name="Lee H.S."/>
            <person name="Kwon K.K."/>
            <person name="Kang S.G."/>
            <person name="Lee J.H."/>
            <person name="Bonch-Osmolovskaya E.A."/>
            <person name="Lebedinsky A.V."/>
        </authorList>
    </citation>
    <scope>NUCLEOTIDE SEQUENCE [LARGE SCALE GENOMIC DNA]</scope>
    <source>
        <strain evidence="3">Ch5</strain>
    </source>
</reference>
<dbReference type="Proteomes" id="UP000066042">
    <property type="component" value="Chromosome"/>
</dbReference>
<dbReference type="PATRIC" id="fig|55802.8.peg.385"/>
<evidence type="ECO:0000313" key="2">
    <source>
        <dbReference type="EMBL" id="ALM74365.1"/>
    </source>
</evidence>
<name>A0A0S1X995_THEBA</name>
<dbReference type="InterPro" id="IPR046878">
    <property type="entry name" value="Big_14"/>
</dbReference>
<organism evidence="2 3">
    <name type="scientific">Thermococcus barophilus</name>
    <dbReference type="NCBI Taxonomy" id="55802"/>
    <lineage>
        <taxon>Archaea</taxon>
        <taxon>Methanobacteriati</taxon>
        <taxon>Methanobacteriota</taxon>
        <taxon>Thermococci</taxon>
        <taxon>Thermococcales</taxon>
        <taxon>Thermococcaceae</taxon>
        <taxon>Thermococcus</taxon>
    </lineage>
</organism>
<gene>
    <name evidence="2" type="ORF">TBCH5v1_0392</name>
</gene>
<proteinExistence type="predicted"/>